<feature type="compositionally biased region" description="Low complexity" evidence="7">
    <location>
        <begin position="45"/>
        <end position="54"/>
    </location>
</feature>
<gene>
    <name evidence="8" type="ORF">EI555_006534</name>
</gene>
<keyword evidence="6" id="KW-0472">Membrane</keyword>
<keyword evidence="3" id="KW-1003">Cell membrane</keyword>
<dbReference type="InterPro" id="IPR019003">
    <property type="entry name" value="AMER"/>
</dbReference>
<evidence type="ECO:0000256" key="2">
    <source>
        <dbReference type="ARBA" id="ARBA00007750"/>
    </source>
</evidence>
<feature type="region of interest" description="Disordered" evidence="7">
    <location>
        <begin position="723"/>
        <end position="743"/>
    </location>
</feature>
<feature type="compositionally biased region" description="Polar residues" evidence="7">
    <location>
        <begin position="378"/>
        <end position="388"/>
    </location>
</feature>
<evidence type="ECO:0000313" key="8">
    <source>
        <dbReference type="EMBL" id="TKC35071.1"/>
    </source>
</evidence>
<feature type="region of interest" description="Disordered" evidence="7">
    <location>
        <begin position="613"/>
        <end position="693"/>
    </location>
</feature>
<evidence type="ECO:0000256" key="1">
    <source>
        <dbReference type="ARBA" id="ARBA00004202"/>
    </source>
</evidence>
<keyword evidence="5" id="KW-0446">Lipid-binding</keyword>
<feature type="non-terminal residue" evidence="8">
    <location>
        <position position="1"/>
    </location>
</feature>
<dbReference type="AlphaFoldDB" id="A0A4U1EFU7"/>
<dbReference type="PANTHER" id="PTHR22237:SF2">
    <property type="entry name" value="APC MEMBRANE RECRUITMENT PROTEIN 3"/>
    <property type="match status" value="1"/>
</dbReference>
<feature type="region of interest" description="Disordered" evidence="7">
    <location>
        <begin position="537"/>
        <end position="558"/>
    </location>
</feature>
<dbReference type="GO" id="GO:0060828">
    <property type="term" value="P:regulation of canonical Wnt signaling pathway"/>
    <property type="evidence" value="ECO:0007669"/>
    <property type="project" value="TreeGrafter"/>
</dbReference>
<name>A0A4U1EFU7_MONMO</name>
<evidence type="ECO:0000313" key="9">
    <source>
        <dbReference type="Proteomes" id="UP000308365"/>
    </source>
</evidence>
<feature type="region of interest" description="Disordered" evidence="7">
    <location>
        <begin position="281"/>
        <end position="304"/>
    </location>
</feature>
<evidence type="ECO:0000256" key="5">
    <source>
        <dbReference type="ARBA" id="ARBA00023121"/>
    </source>
</evidence>
<dbReference type="GO" id="GO:0005886">
    <property type="term" value="C:plasma membrane"/>
    <property type="evidence" value="ECO:0007669"/>
    <property type="project" value="UniProtKB-SubCell"/>
</dbReference>
<accession>A0A4U1EFU7</accession>
<organism evidence="8 9">
    <name type="scientific">Monodon monoceros</name>
    <name type="common">Narwhal</name>
    <name type="synonym">Ceratodon monodon</name>
    <dbReference type="NCBI Taxonomy" id="40151"/>
    <lineage>
        <taxon>Eukaryota</taxon>
        <taxon>Metazoa</taxon>
        <taxon>Chordata</taxon>
        <taxon>Craniata</taxon>
        <taxon>Vertebrata</taxon>
        <taxon>Euteleostomi</taxon>
        <taxon>Mammalia</taxon>
        <taxon>Eutheria</taxon>
        <taxon>Laurasiatheria</taxon>
        <taxon>Artiodactyla</taxon>
        <taxon>Whippomorpha</taxon>
        <taxon>Cetacea</taxon>
        <taxon>Odontoceti</taxon>
        <taxon>Monodontidae</taxon>
        <taxon>Monodon</taxon>
    </lineage>
</organism>
<feature type="region of interest" description="Disordered" evidence="7">
    <location>
        <begin position="23"/>
        <end position="94"/>
    </location>
</feature>
<dbReference type="GO" id="GO:0016055">
    <property type="term" value="P:Wnt signaling pathway"/>
    <property type="evidence" value="ECO:0007669"/>
    <property type="project" value="UniProtKB-KW"/>
</dbReference>
<dbReference type="Pfam" id="PF09422">
    <property type="entry name" value="AMER"/>
    <property type="match status" value="2"/>
</dbReference>
<proteinExistence type="inferred from homology"/>
<feature type="region of interest" description="Disordered" evidence="7">
    <location>
        <begin position="339"/>
        <end position="431"/>
    </location>
</feature>
<dbReference type="EMBL" id="RWIC01001633">
    <property type="protein sequence ID" value="TKC35071.1"/>
    <property type="molecule type" value="Genomic_DNA"/>
</dbReference>
<comment type="similarity">
    <text evidence="2">Belongs to the Amer family.</text>
</comment>
<evidence type="ECO:0000256" key="6">
    <source>
        <dbReference type="ARBA" id="ARBA00023136"/>
    </source>
</evidence>
<feature type="compositionally biased region" description="Polar residues" evidence="7">
    <location>
        <begin position="645"/>
        <end position="679"/>
    </location>
</feature>
<dbReference type="Proteomes" id="UP000308365">
    <property type="component" value="Unassembled WGS sequence"/>
</dbReference>
<reference evidence="9" key="1">
    <citation type="journal article" date="2019" name="IScience">
        <title>Narwhal Genome Reveals Long-Term Low Genetic Diversity despite Current Large Abundance Size.</title>
        <authorList>
            <person name="Westbury M.V."/>
            <person name="Petersen B."/>
            <person name="Garde E."/>
            <person name="Heide-Jorgensen M.P."/>
            <person name="Lorenzen E.D."/>
        </authorList>
    </citation>
    <scope>NUCLEOTIDE SEQUENCE [LARGE SCALE GENOMIC DNA]</scope>
</reference>
<dbReference type="GO" id="GO:0008013">
    <property type="term" value="F:beta-catenin binding"/>
    <property type="evidence" value="ECO:0007669"/>
    <property type="project" value="TreeGrafter"/>
</dbReference>
<dbReference type="PANTHER" id="PTHR22237">
    <property type="entry name" value="APC MEMBRANE RECRUITMENT PROTEIN 2-RELATED"/>
    <property type="match status" value="1"/>
</dbReference>
<feature type="non-terminal residue" evidence="8">
    <location>
        <position position="964"/>
    </location>
</feature>
<evidence type="ECO:0000256" key="7">
    <source>
        <dbReference type="SAM" id="MobiDB-lite"/>
    </source>
</evidence>
<evidence type="ECO:0000256" key="3">
    <source>
        <dbReference type="ARBA" id="ARBA00022475"/>
    </source>
</evidence>
<comment type="subcellular location">
    <subcellularLocation>
        <location evidence="1">Cell membrane</location>
        <topology evidence="1">Peripheral membrane protein</topology>
    </subcellularLocation>
</comment>
<dbReference type="GO" id="GO:0005546">
    <property type="term" value="F:phosphatidylinositol-4,5-bisphosphate binding"/>
    <property type="evidence" value="ECO:0007669"/>
    <property type="project" value="TreeGrafter"/>
</dbReference>
<evidence type="ECO:0000256" key="4">
    <source>
        <dbReference type="ARBA" id="ARBA00022687"/>
    </source>
</evidence>
<sequence length="964" mass="102227">RIQAQMSELSSHAHQQGHCNMELKRGKTFIKSSLQIDHEKPPDPAATAPATEDAVSPGGQQRPHSERGPQVSPSTQGYDRCSDKGAQPDANGGPAALCGTTFKLVQKSKTQDTVPRADRAAAATGQLMGSASFPGPPRSQRMIDYRHFVPQMPFVPAVAKSIPRKRISLKRPKKCFRNLFHIRRNKTENLASLANKGKSLSSPEGPSEAGGQQGTACFPLGEGLGLDSLCQDLSDSEFLPDSSFDLCRALCEDVASLKSFDSLTGCGEIFADESSVPSLELHEGLESPARASQVPDCMASRGPLQGSVEQLASPAQNEMSDLDKFWDRVHHSVRQQQRALLGPWLGGPQGSDTDKPRPDAAGLAELPLCPCRDPHSGSKASSIDTGTPKSERPESVSTSDEGYYDSFSPGLEEDKKEAPSPGTPAAAFPRDSYSGDALYELFYDPTEGPGSPNLDDDLCVSESLSGPALGAPLSMCSFHVGAEENLAAAPGPDLLSQSFLQSSWRGKECLLKLCDTELAITMGIINWLRRSPELRVPPASAPREPATPPGGLVEKPGAGSEKVCLGPVKLEGGGTRALDTGRTSMSSAPSRRELWACSGPKGPLAGVSEVLAGTKQGTSSPSRDPSLECVQVSGEEGTQGHPEGSFSSVGSAAPMATNTSSKNKVPNPSAWPGSQQPSFPGNLGCFQGPWRPGPGGSTVDLELTLTGCVAQVAALQIHPDCQPPRQNTGSGHCGQPQARGPDILQQKQPNSFPSMAAICGLPSLASPLHSPQDQRCPGRILDLSQIRVEPARLDAQAHASVEDQPLQLSSRAIEQAAHRSQLDSYPAAWDHLPGILALTSNSQWEGAHSASAPESRCSFLDHEGILCNQQEVGAPRPAWLRPTFGTVLCLCGHTQESLRPKSPPFVPDVRTVLGERGNRNAAALLVSDMETEARVRMWLAHDTLGQCVGLMVLEPNPDSWGPAL</sequence>
<keyword evidence="4" id="KW-0879">Wnt signaling pathway</keyword>
<protein>
    <recommendedName>
        <fullName evidence="10">APC membrane recruitment protein 3</fullName>
    </recommendedName>
</protein>
<comment type="caution">
    <text evidence="8">The sequence shown here is derived from an EMBL/GenBank/DDBJ whole genome shotgun (WGS) entry which is preliminary data.</text>
</comment>
<evidence type="ECO:0008006" key="10">
    <source>
        <dbReference type="Google" id="ProtNLM"/>
    </source>
</evidence>